<comment type="function">
    <text evidence="1">ATP-binding RNA helicase involved in the biogenesis of 60S ribosomal subunits and is required for the normal formation of 25S and 5.8S rRNAs.</text>
</comment>
<keyword evidence="10" id="KW-0694">RNA-binding</keyword>
<comment type="similarity">
    <text evidence="3">Belongs to the DEAD box helicase family. DDX54/DBP10 subfamily.</text>
</comment>
<dbReference type="Proteomes" id="UP000054018">
    <property type="component" value="Unassembled WGS sequence"/>
</dbReference>
<evidence type="ECO:0000256" key="11">
    <source>
        <dbReference type="ARBA" id="ARBA00023242"/>
    </source>
</evidence>
<dbReference type="AlphaFoldDB" id="A0A0C9ZED3"/>
<feature type="compositionally biased region" description="Basic and acidic residues" evidence="14">
    <location>
        <begin position="929"/>
        <end position="940"/>
    </location>
</feature>
<evidence type="ECO:0000259" key="16">
    <source>
        <dbReference type="PROSITE" id="PS51194"/>
    </source>
</evidence>
<feature type="compositionally biased region" description="Basic residues" evidence="14">
    <location>
        <begin position="913"/>
        <end position="923"/>
    </location>
</feature>
<evidence type="ECO:0000256" key="9">
    <source>
        <dbReference type="ARBA" id="ARBA00022840"/>
    </source>
</evidence>
<dbReference type="InterPro" id="IPR050079">
    <property type="entry name" value="DEAD_box_RNA_helicase"/>
</dbReference>
<dbReference type="GO" id="GO:0042254">
    <property type="term" value="P:ribosome biogenesis"/>
    <property type="evidence" value="ECO:0007669"/>
    <property type="project" value="UniProtKB-KW"/>
</dbReference>
<keyword evidence="6" id="KW-0547">Nucleotide-binding</keyword>
<gene>
    <name evidence="18" type="ORF">PISMIDRAFT_674587</name>
</gene>
<dbReference type="GO" id="GO:0003724">
    <property type="term" value="F:RNA helicase activity"/>
    <property type="evidence" value="ECO:0007669"/>
    <property type="project" value="UniProtKB-EC"/>
</dbReference>
<dbReference type="PANTHER" id="PTHR47959">
    <property type="entry name" value="ATP-DEPENDENT RNA HELICASE RHLE-RELATED"/>
    <property type="match status" value="1"/>
</dbReference>
<dbReference type="Pfam" id="PF08147">
    <property type="entry name" value="DBP10CT"/>
    <property type="match status" value="1"/>
</dbReference>
<keyword evidence="11" id="KW-0539">Nucleus</keyword>
<evidence type="ECO:0000256" key="5">
    <source>
        <dbReference type="ARBA" id="ARBA00022517"/>
    </source>
</evidence>
<feature type="compositionally biased region" description="Basic residues" evidence="14">
    <location>
        <begin position="941"/>
        <end position="962"/>
    </location>
</feature>
<dbReference type="Gene3D" id="3.40.50.300">
    <property type="entry name" value="P-loop containing nucleotide triphosphate hydrolases"/>
    <property type="match status" value="2"/>
</dbReference>
<sequence>MAGRKRLRSEQDNQESSDSSFSIVQAEDDDIDISSALAGKCVRSELSDGHDYSTDDEELQEFINDSIAKRNVKGGTALLKKTKSKGKAKGEVGGGSFQNMGLHPFLLRALTVQGYRTPTPIQRATIPSLLASPPRDLVGMARTGSGKTLAYMIPLLQRLGGRHSHAFGVRAIILVPARELALQVLRVGKGFVKGWRNDGGCHAGDDVDSAITTQLGRDEALRWGLVVGGESMDEQFEMISSNPDVIIATPGRLLHLIVEMNLSLAKVEYVVFDEADRLFELGFSTALTEILARLPASRQTLLFSATLPKSLVEFAKAGLRNPKLVRLDAESKISADLRMAFFSVKQAEKDACLLSLLRDVIKVPLGDSNGIPDDNQSKHTKGKGKEKPKYPMQTAPHQTLVFAATKHHVEYLSSLLTTAGYAVSSLYGSLVQSSRTYQMSQFLARKTQILVVTDVAARGLDIPILEHVVNYDFPVGARVFVHRVGRTARAGRRGWAWSFVTHSEAAYLSDLQLFLGRPLLSANSCPPAARTSEVLYTQSLILGPFPRDTIDVEVEYIRSLNNTQSNLVSLRGVMERGHSMYERSRGKASAASYKRAKELTKGGGGWATNANGAHPVLALLQHTLGGNSEHDLGEERLREEKRLSMVRVVNAFMPTETVFEIGTRGKANAETVALMRERRKVLAKTAERTRLSSTGAEESVVNDDDRTMGNDILDTEMADEEDVVAVFGASSQKGKPSFRDESFYMSHYQRDSHTEKGYSLADGASSFAAQAHGASFDLGGDVAVAERQRHKLTWDKKKKNFVKGDGAGADNIKLVRTENGTRLPATYRSGRFEEWQKKAKVTLPKVGEQELRKKDGSGGLGGKKWKHNKVVEAKPLDKFHKDYERKARQLKKKVEEVGTVEARGPDRTLSDKRTKKLGRRHGGKSVGRLKNELKTVEQIHKSRKMMEKKRAKNARPGRKGKR</sequence>
<dbReference type="GO" id="GO:0005730">
    <property type="term" value="C:nucleolus"/>
    <property type="evidence" value="ECO:0007669"/>
    <property type="project" value="UniProtKB-SubCell"/>
</dbReference>
<feature type="region of interest" description="Disordered" evidence="14">
    <location>
        <begin position="1"/>
        <end position="25"/>
    </location>
</feature>
<dbReference type="GO" id="GO:0010467">
    <property type="term" value="P:gene expression"/>
    <property type="evidence" value="ECO:0007669"/>
    <property type="project" value="UniProtKB-ARBA"/>
</dbReference>
<dbReference type="InterPro" id="IPR012541">
    <property type="entry name" value="DBP10_C"/>
</dbReference>
<dbReference type="InterPro" id="IPR000629">
    <property type="entry name" value="RNA-helicase_DEAD-box_CS"/>
</dbReference>
<dbReference type="PROSITE" id="PS51194">
    <property type="entry name" value="HELICASE_CTER"/>
    <property type="match status" value="1"/>
</dbReference>
<keyword evidence="7" id="KW-0378">Hydrolase</keyword>
<dbReference type="SMART" id="SM01123">
    <property type="entry name" value="DBP10CT"/>
    <property type="match status" value="1"/>
</dbReference>
<dbReference type="PROSITE" id="PS51192">
    <property type="entry name" value="HELICASE_ATP_BIND_1"/>
    <property type="match status" value="1"/>
</dbReference>
<evidence type="ECO:0000256" key="7">
    <source>
        <dbReference type="ARBA" id="ARBA00022801"/>
    </source>
</evidence>
<dbReference type="GO" id="GO:0005524">
    <property type="term" value="F:ATP binding"/>
    <property type="evidence" value="ECO:0007669"/>
    <property type="project" value="UniProtKB-KW"/>
</dbReference>
<feature type="region of interest" description="Disordered" evidence="14">
    <location>
        <begin position="368"/>
        <end position="391"/>
    </location>
</feature>
<evidence type="ECO:0000256" key="10">
    <source>
        <dbReference type="ARBA" id="ARBA00022884"/>
    </source>
</evidence>
<dbReference type="CDD" id="cd18787">
    <property type="entry name" value="SF2_C_DEAD"/>
    <property type="match status" value="1"/>
</dbReference>
<name>A0A0C9ZED3_9AGAM</name>
<keyword evidence="9" id="KW-0067">ATP-binding</keyword>
<feature type="region of interest" description="Disordered" evidence="14">
    <location>
        <begin position="685"/>
        <end position="708"/>
    </location>
</feature>
<reference evidence="18 19" key="1">
    <citation type="submission" date="2014-04" db="EMBL/GenBank/DDBJ databases">
        <authorList>
            <consortium name="DOE Joint Genome Institute"/>
            <person name="Kuo A."/>
            <person name="Kohler A."/>
            <person name="Costa M.D."/>
            <person name="Nagy L.G."/>
            <person name="Floudas D."/>
            <person name="Copeland A."/>
            <person name="Barry K.W."/>
            <person name="Cichocki N."/>
            <person name="Veneault-Fourrey C."/>
            <person name="LaButti K."/>
            <person name="Lindquist E.A."/>
            <person name="Lipzen A."/>
            <person name="Lundell T."/>
            <person name="Morin E."/>
            <person name="Murat C."/>
            <person name="Sun H."/>
            <person name="Tunlid A."/>
            <person name="Henrissat B."/>
            <person name="Grigoriev I.V."/>
            <person name="Hibbett D.S."/>
            <person name="Martin F."/>
            <person name="Nordberg H.P."/>
            <person name="Cantor M.N."/>
            <person name="Hua S.X."/>
        </authorList>
    </citation>
    <scope>NUCLEOTIDE SEQUENCE [LARGE SCALE GENOMIC DNA]</scope>
    <source>
        <strain evidence="18 19">441</strain>
    </source>
</reference>
<dbReference type="GO" id="GO:0003723">
    <property type="term" value="F:RNA binding"/>
    <property type="evidence" value="ECO:0007669"/>
    <property type="project" value="UniProtKB-KW"/>
</dbReference>
<keyword evidence="8" id="KW-0347">Helicase</keyword>
<evidence type="ECO:0000256" key="8">
    <source>
        <dbReference type="ARBA" id="ARBA00022806"/>
    </source>
</evidence>
<dbReference type="InterPro" id="IPR027417">
    <property type="entry name" value="P-loop_NTPase"/>
</dbReference>
<dbReference type="OrthoDB" id="10261375at2759"/>
<dbReference type="Pfam" id="PF00271">
    <property type="entry name" value="Helicase_C"/>
    <property type="match status" value="1"/>
</dbReference>
<feature type="domain" description="Helicase C-terminal" evidence="16">
    <location>
        <begin position="386"/>
        <end position="533"/>
    </location>
</feature>
<dbReference type="STRING" id="765257.A0A0C9ZED3"/>
<proteinExistence type="inferred from homology"/>
<evidence type="ECO:0000259" key="15">
    <source>
        <dbReference type="PROSITE" id="PS51192"/>
    </source>
</evidence>
<feature type="domain" description="DEAD-box RNA helicase Q" evidence="17">
    <location>
        <begin position="95"/>
        <end position="123"/>
    </location>
</feature>
<evidence type="ECO:0000256" key="14">
    <source>
        <dbReference type="SAM" id="MobiDB-lite"/>
    </source>
</evidence>
<evidence type="ECO:0000256" key="4">
    <source>
        <dbReference type="ARBA" id="ARBA00012552"/>
    </source>
</evidence>
<evidence type="ECO:0000256" key="2">
    <source>
        <dbReference type="ARBA" id="ARBA00004123"/>
    </source>
</evidence>
<dbReference type="InterPro" id="IPR001650">
    <property type="entry name" value="Helicase_C-like"/>
</dbReference>
<comment type="catalytic activity">
    <reaction evidence="12">
        <text>ATP + H2O = ADP + phosphate + H(+)</text>
        <dbReference type="Rhea" id="RHEA:13065"/>
        <dbReference type="ChEBI" id="CHEBI:15377"/>
        <dbReference type="ChEBI" id="CHEBI:15378"/>
        <dbReference type="ChEBI" id="CHEBI:30616"/>
        <dbReference type="ChEBI" id="CHEBI:43474"/>
        <dbReference type="ChEBI" id="CHEBI:456216"/>
        <dbReference type="EC" id="3.6.4.13"/>
    </reaction>
</comment>
<keyword evidence="5" id="KW-0690">Ribosome biogenesis</keyword>
<dbReference type="InterPro" id="IPR011545">
    <property type="entry name" value="DEAD/DEAH_box_helicase_dom"/>
</dbReference>
<dbReference type="InterPro" id="IPR014001">
    <property type="entry name" value="Helicase_ATP-bd"/>
</dbReference>
<dbReference type="EMBL" id="KN833695">
    <property type="protein sequence ID" value="KIK27681.1"/>
    <property type="molecule type" value="Genomic_DNA"/>
</dbReference>
<comment type="subcellular location">
    <subcellularLocation>
        <location evidence="2">Nucleus</location>
    </subcellularLocation>
</comment>
<evidence type="ECO:0000313" key="18">
    <source>
        <dbReference type="EMBL" id="KIK27681.1"/>
    </source>
</evidence>
<dbReference type="SMART" id="SM00487">
    <property type="entry name" value="DEXDc"/>
    <property type="match status" value="1"/>
</dbReference>
<dbReference type="GO" id="GO:0016887">
    <property type="term" value="F:ATP hydrolysis activity"/>
    <property type="evidence" value="ECO:0007669"/>
    <property type="project" value="RHEA"/>
</dbReference>
<dbReference type="InterPro" id="IPR014014">
    <property type="entry name" value="RNA_helicase_DEAD_Q_motif"/>
</dbReference>
<dbReference type="PROSITE" id="PS51195">
    <property type="entry name" value="Q_MOTIF"/>
    <property type="match status" value="1"/>
</dbReference>
<dbReference type="Pfam" id="PF00270">
    <property type="entry name" value="DEAD"/>
    <property type="match status" value="1"/>
</dbReference>
<feature type="domain" description="Helicase ATP-binding" evidence="15">
    <location>
        <begin position="128"/>
        <end position="325"/>
    </location>
</feature>
<keyword evidence="19" id="KW-1185">Reference proteome</keyword>
<feature type="short sequence motif" description="Q motif" evidence="13">
    <location>
        <begin position="95"/>
        <end position="123"/>
    </location>
</feature>
<reference evidence="19" key="2">
    <citation type="submission" date="2015-01" db="EMBL/GenBank/DDBJ databases">
        <title>Evolutionary Origins and Diversification of the Mycorrhizal Mutualists.</title>
        <authorList>
            <consortium name="DOE Joint Genome Institute"/>
            <consortium name="Mycorrhizal Genomics Consortium"/>
            <person name="Kohler A."/>
            <person name="Kuo A."/>
            <person name="Nagy L.G."/>
            <person name="Floudas D."/>
            <person name="Copeland A."/>
            <person name="Barry K.W."/>
            <person name="Cichocki N."/>
            <person name="Veneault-Fourrey C."/>
            <person name="LaButti K."/>
            <person name="Lindquist E.A."/>
            <person name="Lipzen A."/>
            <person name="Lundell T."/>
            <person name="Morin E."/>
            <person name="Murat C."/>
            <person name="Riley R."/>
            <person name="Ohm R."/>
            <person name="Sun H."/>
            <person name="Tunlid A."/>
            <person name="Henrissat B."/>
            <person name="Grigoriev I.V."/>
            <person name="Hibbett D.S."/>
            <person name="Martin F."/>
        </authorList>
    </citation>
    <scope>NUCLEOTIDE SEQUENCE [LARGE SCALE GENOMIC DNA]</scope>
    <source>
        <strain evidence="19">441</strain>
    </source>
</reference>
<evidence type="ECO:0000256" key="3">
    <source>
        <dbReference type="ARBA" id="ARBA00010379"/>
    </source>
</evidence>
<dbReference type="SMART" id="SM00490">
    <property type="entry name" value="HELICc"/>
    <property type="match status" value="1"/>
</dbReference>
<protein>
    <recommendedName>
        <fullName evidence="4">RNA helicase</fullName>
        <ecNumber evidence="4">3.6.4.13</ecNumber>
    </recommendedName>
</protein>
<evidence type="ECO:0000256" key="12">
    <source>
        <dbReference type="ARBA" id="ARBA00047984"/>
    </source>
</evidence>
<dbReference type="SUPFAM" id="SSF52540">
    <property type="entry name" value="P-loop containing nucleoside triphosphate hydrolases"/>
    <property type="match status" value="2"/>
</dbReference>
<evidence type="ECO:0000256" key="1">
    <source>
        <dbReference type="ARBA" id="ARBA00003706"/>
    </source>
</evidence>
<feature type="compositionally biased region" description="Basic and acidic residues" evidence="14">
    <location>
        <begin position="903"/>
        <end position="912"/>
    </location>
</feature>
<evidence type="ECO:0000256" key="6">
    <source>
        <dbReference type="ARBA" id="ARBA00022741"/>
    </source>
</evidence>
<evidence type="ECO:0000259" key="17">
    <source>
        <dbReference type="PROSITE" id="PS51195"/>
    </source>
</evidence>
<organism evidence="18 19">
    <name type="scientific">Pisolithus microcarpus 441</name>
    <dbReference type="NCBI Taxonomy" id="765257"/>
    <lineage>
        <taxon>Eukaryota</taxon>
        <taxon>Fungi</taxon>
        <taxon>Dikarya</taxon>
        <taxon>Basidiomycota</taxon>
        <taxon>Agaricomycotina</taxon>
        <taxon>Agaricomycetes</taxon>
        <taxon>Agaricomycetidae</taxon>
        <taxon>Boletales</taxon>
        <taxon>Sclerodermatineae</taxon>
        <taxon>Pisolithaceae</taxon>
        <taxon>Pisolithus</taxon>
    </lineage>
</organism>
<dbReference type="EC" id="3.6.4.13" evidence="4"/>
<accession>A0A0C9ZED3</accession>
<evidence type="ECO:0000313" key="19">
    <source>
        <dbReference type="Proteomes" id="UP000054018"/>
    </source>
</evidence>
<dbReference type="PANTHER" id="PTHR47959:SF8">
    <property type="entry name" value="RNA HELICASE"/>
    <property type="match status" value="1"/>
</dbReference>
<dbReference type="HOGENOM" id="CLU_003041_5_2_1"/>
<dbReference type="GO" id="GO:0005829">
    <property type="term" value="C:cytosol"/>
    <property type="evidence" value="ECO:0007669"/>
    <property type="project" value="TreeGrafter"/>
</dbReference>
<feature type="region of interest" description="Disordered" evidence="14">
    <location>
        <begin position="896"/>
        <end position="962"/>
    </location>
</feature>
<evidence type="ECO:0000256" key="13">
    <source>
        <dbReference type="PROSITE-ProRule" id="PRU00552"/>
    </source>
</evidence>
<dbReference type="PROSITE" id="PS00039">
    <property type="entry name" value="DEAD_ATP_HELICASE"/>
    <property type="match status" value="1"/>
</dbReference>